<dbReference type="Pfam" id="PF03975">
    <property type="entry name" value="CheD"/>
    <property type="match status" value="1"/>
</dbReference>
<evidence type="ECO:0000313" key="3">
    <source>
        <dbReference type="EMBL" id="HGG91427.1"/>
    </source>
</evidence>
<sequence>MRISRKPGDILVTHSLGSCLGLSAYDPKAGVGGMIHCLLARGGRPDVSNPFMYVNVGVPLMIRRMVAMGCTKGSLVFKAAGCGRMLHIQNQFDTGALNLAMLEALFAKNGVVLAGRDVGGAIPRTMALHMDTGTVVISSQGKEWQI</sequence>
<dbReference type="InterPro" id="IPR011324">
    <property type="entry name" value="Cytotoxic_necrot_fac-like_cat"/>
</dbReference>
<comment type="caution">
    <text evidence="3">The sequence shown here is derived from an EMBL/GenBank/DDBJ whole genome shotgun (WGS) entry which is preliminary data.</text>
</comment>
<keyword evidence="2" id="KW-0378">Hydrolase</keyword>
<dbReference type="InterPro" id="IPR038592">
    <property type="entry name" value="CheD-like_sf"/>
</dbReference>
<dbReference type="Gene3D" id="3.30.1330.200">
    <property type="match status" value="1"/>
</dbReference>
<dbReference type="GO" id="GO:0050568">
    <property type="term" value="F:protein-glutamine glutaminase activity"/>
    <property type="evidence" value="ECO:0007669"/>
    <property type="project" value="InterPro"/>
</dbReference>
<dbReference type="GO" id="GO:0006935">
    <property type="term" value="P:chemotaxis"/>
    <property type="evidence" value="ECO:0007669"/>
    <property type="project" value="UniProtKB-KW"/>
</dbReference>
<protein>
    <submittedName>
        <fullName evidence="3">Chemotaxis protein CheD</fullName>
    </submittedName>
</protein>
<organism evidence="3">
    <name type="scientific">Fundidesulfovibrio putealis</name>
    <dbReference type="NCBI Taxonomy" id="270496"/>
    <lineage>
        <taxon>Bacteria</taxon>
        <taxon>Pseudomonadati</taxon>
        <taxon>Thermodesulfobacteriota</taxon>
        <taxon>Desulfovibrionia</taxon>
        <taxon>Desulfovibrionales</taxon>
        <taxon>Desulfovibrionaceae</taxon>
        <taxon>Fundidesulfovibrio</taxon>
    </lineage>
</organism>
<gene>
    <name evidence="3" type="ORF">ENR59_00555</name>
</gene>
<dbReference type="SUPFAM" id="SSF64438">
    <property type="entry name" value="CNF1/YfiH-like putative cysteine hydrolases"/>
    <property type="match status" value="1"/>
</dbReference>
<evidence type="ECO:0000256" key="2">
    <source>
        <dbReference type="ARBA" id="ARBA00022801"/>
    </source>
</evidence>
<dbReference type="PANTHER" id="PTHR35147:SF1">
    <property type="entry name" value="CHEMORECEPTOR GLUTAMINE DEAMIDASE CHED-RELATED"/>
    <property type="match status" value="1"/>
</dbReference>
<dbReference type="PANTHER" id="PTHR35147">
    <property type="entry name" value="CHEMORECEPTOR GLUTAMINE DEAMIDASE CHED-RELATED"/>
    <property type="match status" value="1"/>
</dbReference>
<proteinExistence type="predicted"/>
<reference evidence="3" key="1">
    <citation type="journal article" date="2020" name="mSystems">
        <title>Genome- and Community-Level Interaction Insights into Carbon Utilization and Element Cycling Functions of Hydrothermarchaeota in Hydrothermal Sediment.</title>
        <authorList>
            <person name="Zhou Z."/>
            <person name="Liu Y."/>
            <person name="Xu W."/>
            <person name="Pan J."/>
            <person name="Luo Z.H."/>
            <person name="Li M."/>
        </authorList>
    </citation>
    <scope>NUCLEOTIDE SEQUENCE [LARGE SCALE GENOMIC DNA]</scope>
    <source>
        <strain evidence="3">SpSt-413</strain>
    </source>
</reference>
<dbReference type="InterPro" id="IPR005659">
    <property type="entry name" value="Chemorcpt_Glu_NH3ase_CheD"/>
</dbReference>
<dbReference type="EMBL" id="DSRP01000040">
    <property type="protein sequence ID" value="HGG91427.1"/>
    <property type="molecule type" value="Genomic_DNA"/>
</dbReference>
<name>A0A7C4A7R8_9BACT</name>
<dbReference type="CDD" id="cd16352">
    <property type="entry name" value="CheD"/>
    <property type="match status" value="1"/>
</dbReference>
<accession>A0A7C4A7R8</accession>
<dbReference type="AlphaFoldDB" id="A0A7C4A7R8"/>
<keyword evidence="1" id="KW-0145">Chemotaxis</keyword>
<evidence type="ECO:0000256" key="1">
    <source>
        <dbReference type="ARBA" id="ARBA00022500"/>
    </source>
</evidence>